<comment type="caution">
    <text evidence="10">The sequence shown here is derived from an EMBL/GenBank/DDBJ whole genome shotgun (WGS) entry which is preliminary data.</text>
</comment>
<dbReference type="InterPro" id="IPR035906">
    <property type="entry name" value="MetI-like_sf"/>
</dbReference>
<dbReference type="InterPro" id="IPR000515">
    <property type="entry name" value="MetI-like"/>
</dbReference>
<feature type="transmembrane region" description="Helical" evidence="7">
    <location>
        <begin position="220"/>
        <end position="237"/>
    </location>
</feature>
<dbReference type="Pfam" id="PF19300">
    <property type="entry name" value="BPD_transp_1_N"/>
    <property type="match status" value="1"/>
</dbReference>
<keyword evidence="3" id="KW-1003">Cell membrane</keyword>
<feature type="transmembrane region" description="Helical" evidence="7">
    <location>
        <begin position="178"/>
        <end position="200"/>
    </location>
</feature>
<name>A0ABW4TGX4_9ACTN</name>
<evidence type="ECO:0000256" key="5">
    <source>
        <dbReference type="ARBA" id="ARBA00022989"/>
    </source>
</evidence>
<evidence type="ECO:0000256" key="3">
    <source>
        <dbReference type="ARBA" id="ARBA00022475"/>
    </source>
</evidence>
<feature type="transmembrane region" description="Helical" evidence="7">
    <location>
        <begin position="278"/>
        <end position="304"/>
    </location>
</feature>
<keyword evidence="2 7" id="KW-0813">Transport</keyword>
<feature type="transmembrane region" description="Helical" evidence="7">
    <location>
        <begin position="324"/>
        <end position="350"/>
    </location>
</feature>
<accession>A0ABW4TGX4</accession>
<proteinExistence type="inferred from homology"/>
<evidence type="ECO:0000256" key="2">
    <source>
        <dbReference type="ARBA" id="ARBA00022448"/>
    </source>
</evidence>
<dbReference type="PROSITE" id="PS50928">
    <property type="entry name" value="ABC_TM1"/>
    <property type="match status" value="1"/>
</dbReference>
<protein>
    <submittedName>
        <fullName evidence="10">ABC transporter permease</fullName>
    </submittedName>
</protein>
<dbReference type="CDD" id="cd06261">
    <property type="entry name" value="TM_PBP2"/>
    <property type="match status" value="1"/>
</dbReference>
<dbReference type="RefSeq" id="WP_343915219.1">
    <property type="nucleotide sequence ID" value="NZ_BAAAJT010000002.1"/>
</dbReference>
<evidence type="ECO:0000256" key="1">
    <source>
        <dbReference type="ARBA" id="ARBA00004651"/>
    </source>
</evidence>
<keyword evidence="11" id="KW-1185">Reference proteome</keyword>
<sequence>MTVGALAEAEASDGHDGPERSAGGRGRSRRRSYGRYALGKTLGALGSLFFALVVNFFLFRVLPGDPGRNLGRGRMESPEDLAAFNQAYGLDQPLPLQFLTFLKGTFTGDLGTSLRYRVPVTDLLVDRMWPTLLLVGTATLLAMLIGVWIGVVGAWNRGGGFDRFSSGASLTLYSMPEWWLGLLLIATLAVGIGPVPGLFPTGGLTTPGVDPWSVAGIADTAWHLVLPVLTLTMAYLADYSLIMRSSLLEEIGEDYLTTARAKGLRDVQVRNRHAVRNALLPTTTVIALSFGWVVAGAITVETVFSIPGLGLLSTEALSVPDYPVLQGTFLVATAAVILANLAANLVYGLLDPRVRA</sequence>
<feature type="region of interest" description="Disordered" evidence="8">
    <location>
        <begin position="1"/>
        <end position="29"/>
    </location>
</feature>
<dbReference type="PANTHER" id="PTHR43376">
    <property type="entry name" value="OLIGOPEPTIDE TRANSPORT SYSTEM PERMEASE PROTEIN"/>
    <property type="match status" value="1"/>
</dbReference>
<evidence type="ECO:0000256" key="8">
    <source>
        <dbReference type="SAM" id="MobiDB-lite"/>
    </source>
</evidence>
<evidence type="ECO:0000256" key="6">
    <source>
        <dbReference type="ARBA" id="ARBA00023136"/>
    </source>
</evidence>
<keyword evidence="4 7" id="KW-0812">Transmembrane</keyword>
<feature type="transmembrane region" description="Helical" evidence="7">
    <location>
        <begin position="37"/>
        <end position="59"/>
    </location>
</feature>
<feature type="transmembrane region" description="Helical" evidence="7">
    <location>
        <begin position="132"/>
        <end position="157"/>
    </location>
</feature>
<evidence type="ECO:0000313" key="11">
    <source>
        <dbReference type="Proteomes" id="UP001597351"/>
    </source>
</evidence>
<dbReference type="Pfam" id="PF00528">
    <property type="entry name" value="BPD_transp_1"/>
    <property type="match status" value="1"/>
</dbReference>
<gene>
    <name evidence="10" type="ORF">ACFSDE_03625</name>
</gene>
<dbReference type="Gene3D" id="1.10.3720.10">
    <property type="entry name" value="MetI-like"/>
    <property type="match status" value="1"/>
</dbReference>
<evidence type="ECO:0000256" key="4">
    <source>
        <dbReference type="ARBA" id="ARBA00022692"/>
    </source>
</evidence>
<dbReference type="PANTHER" id="PTHR43376:SF1">
    <property type="entry name" value="OLIGOPEPTIDE TRANSPORT SYSTEM PERMEASE PROTEIN"/>
    <property type="match status" value="1"/>
</dbReference>
<organism evidence="10 11">
    <name type="scientific">Nocardioides aestuarii</name>
    <dbReference type="NCBI Taxonomy" id="252231"/>
    <lineage>
        <taxon>Bacteria</taxon>
        <taxon>Bacillati</taxon>
        <taxon>Actinomycetota</taxon>
        <taxon>Actinomycetes</taxon>
        <taxon>Propionibacteriales</taxon>
        <taxon>Nocardioidaceae</taxon>
        <taxon>Nocardioides</taxon>
    </lineage>
</organism>
<evidence type="ECO:0000313" key="10">
    <source>
        <dbReference type="EMBL" id="MFD1945870.1"/>
    </source>
</evidence>
<dbReference type="SUPFAM" id="SSF161098">
    <property type="entry name" value="MetI-like"/>
    <property type="match status" value="1"/>
</dbReference>
<keyword evidence="5 7" id="KW-1133">Transmembrane helix</keyword>
<dbReference type="InterPro" id="IPR045621">
    <property type="entry name" value="BPD_transp_1_N"/>
</dbReference>
<keyword evidence="6 7" id="KW-0472">Membrane</keyword>
<comment type="similarity">
    <text evidence="7">Belongs to the binding-protein-dependent transport system permease family.</text>
</comment>
<evidence type="ECO:0000256" key="7">
    <source>
        <dbReference type="RuleBase" id="RU363032"/>
    </source>
</evidence>
<dbReference type="EMBL" id="JBHUGD010000001">
    <property type="protein sequence ID" value="MFD1945870.1"/>
    <property type="molecule type" value="Genomic_DNA"/>
</dbReference>
<feature type="domain" description="ABC transmembrane type-1" evidence="9">
    <location>
        <begin position="128"/>
        <end position="347"/>
    </location>
</feature>
<dbReference type="Proteomes" id="UP001597351">
    <property type="component" value="Unassembled WGS sequence"/>
</dbReference>
<comment type="subcellular location">
    <subcellularLocation>
        <location evidence="1 7">Cell membrane</location>
        <topology evidence="1 7">Multi-pass membrane protein</topology>
    </subcellularLocation>
</comment>
<reference evidence="11" key="1">
    <citation type="journal article" date="2019" name="Int. J. Syst. Evol. Microbiol.">
        <title>The Global Catalogue of Microorganisms (GCM) 10K type strain sequencing project: providing services to taxonomists for standard genome sequencing and annotation.</title>
        <authorList>
            <consortium name="The Broad Institute Genomics Platform"/>
            <consortium name="The Broad Institute Genome Sequencing Center for Infectious Disease"/>
            <person name="Wu L."/>
            <person name="Ma J."/>
        </authorList>
    </citation>
    <scope>NUCLEOTIDE SEQUENCE [LARGE SCALE GENOMIC DNA]</scope>
    <source>
        <strain evidence="11">CGMCC 1.12477</strain>
    </source>
</reference>
<evidence type="ECO:0000259" key="9">
    <source>
        <dbReference type="PROSITE" id="PS50928"/>
    </source>
</evidence>